<keyword evidence="12" id="KW-1185">Reference proteome</keyword>
<feature type="active site" description="Charge relay system" evidence="5 7">
    <location>
        <position position="207"/>
    </location>
</feature>
<comment type="caution">
    <text evidence="6">Lacks conserved residue(s) required for the propagation of feature annotation.</text>
</comment>
<keyword evidence="4 7" id="KW-0720">Serine protease</keyword>
<dbReference type="SUPFAM" id="SSF52743">
    <property type="entry name" value="Subtilisin-like"/>
    <property type="match status" value="1"/>
</dbReference>
<protein>
    <submittedName>
        <fullName evidence="11">Clan SB, family S8, subtilisin-like serine peptidase</fullName>
    </submittedName>
</protein>
<feature type="transmembrane region" description="Helical" evidence="9">
    <location>
        <begin position="913"/>
        <end position="935"/>
    </location>
</feature>
<evidence type="ECO:0000256" key="4">
    <source>
        <dbReference type="ARBA" id="ARBA00022825"/>
    </source>
</evidence>
<reference evidence="11" key="2">
    <citation type="journal article" date="2007" name="Science">
        <title>Draft genome sequence of the sexually transmitted pathogen Trichomonas vaginalis.</title>
        <authorList>
            <person name="Carlton J.M."/>
            <person name="Hirt R.P."/>
            <person name="Silva J.C."/>
            <person name="Delcher A.L."/>
            <person name="Schatz M."/>
            <person name="Zhao Q."/>
            <person name="Wortman J.R."/>
            <person name="Bidwell S.L."/>
            <person name="Alsmark U.C.M."/>
            <person name="Besteiro S."/>
            <person name="Sicheritz-Ponten T."/>
            <person name="Noel C.J."/>
            <person name="Dacks J.B."/>
            <person name="Foster P.G."/>
            <person name="Simillion C."/>
            <person name="Van de Peer Y."/>
            <person name="Miranda-Saavedra D."/>
            <person name="Barton G.J."/>
            <person name="Westrop G.D."/>
            <person name="Mueller S."/>
            <person name="Dessi D."/>
            <person name="Fiori P.L."/>
            <person name="Ren Q."/>
            <person name="Paulsen I."/>
            <person name="Zhang H."/>
            <person name="Bastida-Corcuera F.D."/>
            <person name="Simoes-Barbosa A."/>
            <person name="Brown M.T."/>
            <person name="Hayes R.D."/>
            <person name="Mukherjee M."/>
            <person name="Okumura C.Y."/>
            <person name="Schneider R."/>
            <person name="Smith A.J."/>
            <person name="Vanacova S."/>
            <person name="Villalvazo M."/>
            <person name="Haas B.J."/>
            <person name="Pertea M."/>
            <person name="Feldblyum T.V."/>
            <person name="Utterback T.R."/>
            <person name="Shu C.L."/>
            <person name="Osoegawa K."/>
            <person name="de Jong P.J."/>
            <person name="Hrdy I."/>
            <person name="Horvathova L."/>
            <person name="Zubacova Z."/>
            <person name="Dolezal P."/>
            <person name="Malik S.B."/>
            <person name="Logsdon J.M. Jr."/>
            <person name="Henze K."/>
            <person name="Gupta A."/>
            <person name="Wang C.C."/>
            <person name="Dunne R.L."/>
            <person name="Upcroft J.A."/>
            <person name="Upcroft P."/>
            <person name="White O."/>
            <person name="Salzberg S.L."/>
            <person name="Tang P."/>
            <person name="Chiu C.-H."/>
            <person name="Lee Y.-S."/>
            <person name="Embley T.M."/>
            <person name="Coombs G.H."/>
            <person name="Mottram J.C."/>
            <person name="Tachezy J."/>
            <person name="Fraser-Liggett C.M."/>
            <person name="Johnson P.J."/>
        </authorList>
    </citation>
    <scope>NUCLEOTIDE SEQUENCE [LARGE SCALE GENOMIC DNA]</scope>
    <source>
        <strain evidence="11">G3</strain>
    </source>
</reference>
<keyword evidence="9" id="KW-1133">Transmembrane helix</keyword>
<evidence type="ECO:0000313" key="12">
    <source>
        <dbReference type="Proteomes" id="UP000001542"/>
    </source>
</evidence>
<organism evidence="11 12">
    <name type="scientific">Trichomonas vaginalis (strain ATCC PRA-98 / G3)</name>
    <dbReference type="NCBI Taxonomy" id="412133"/>
    <lineage>
        <taxon>Eukaryota</taxon>
        <taxon>Metamonada</taxon>
        <taxon>Parabasalia</taxon>
        <taxon>Trichomonadida</taxon>
        <taxon>Trichomonadidae</taxon>
        <taxon>Trichomonas</taxon>
    </lineage>
</organism>
<evidence type="ECO:0000256" key="2">
    <source>
        <dbReference type="ARBA" id="ARBA00022670"/>
    </source>
</evidence>
<proteinExistence type="inferred from homology"/>
<keyword evidence="9" id="KW-0472">Membrane</keyword>
<dbReference type="PROSITE" id="PS00138">
    <property type="entry name" value="SUBTILASE_SER"/>
    <property type="match status" value="1"/>
</dbReference>
<dbReference type="PROSITE" id="PS50026">
    <property type="entry name" value="EGF_3"/>
    <property type="match status" value="1"/>
</dbReference>
<dbReference type="GO" id="GO:0006508">
    <property type="term" value="P:proteolysis"/>
    <property type="evidence" value="ECO:0000318"/>
    <property type="project" value="GO_Central"/>
</dbReference>
<dbReference type="InterPro" id="IPR051048">
    <property type="entry name" value="Peptidase_S8/S53_subtilisin"/>
</dbReference>
<dbReference type="Proteomes" id="UP000001542">
    <property type="component" value="Unassembled WGS sequence"/>
</dbReference>
<feature type="disulfide bond" evidence="6">
    <location>
        <begin position="782"/>
        <end position="791"/>
    </location>
</feature>
<gene>
    <name evidence="11" type="ORF">TVAG_379760</name>
</gene>
<dbReference type="AlphaFoldDB" id="A2E7K1"/>
<dbReference type="InterPro" id="IPR000209">
    <property type="entry name" value="Peptidase_S8/S53_dom"/>
</dbReference>
<dbReference type="InterPro" id="IPR008979">
    <property type="entry name" value="Galactose-bd-like_sf"/>
</dbReference>
<comment type="similarity">
    <text evidence="1 7 8">Belongs to the peptidase S8 family.</text>
</comment>
<evidence type="ECO:0000256" key="5">
    <source>
        <dbReference type="PIRSR" id="PIRSR615500-1"/>
    </source>
</evidence>
<keyword evidence="9" id="KW-0812">Transmembrane</keyword>
<dbReference type="InterPro" id="IPR023827">
    <property type="entry name" value="Peptidase_S8_Asp-AS"/>
</dbReference>
<feature type="active site" description="Charge relay system" evidence="5 7">
    <location>
        <position position="555"/>
    </location>
</feature>
<dbReference type="GO" id="GO:0004252">
    <property type="term" value="F:serine-type endopeptidase activity"/>
    <property type="evidence" value="ECO:0000318"/>
    <property type="project" value="GO_Central"/>
</dbReference>
<dbReference type="OrthoDB" id="509353at2759"/>
<evidence type="ECO:0000259" key="10">
    <source>
        <dbReference type="PROSITE" id="PS50026"/>
    </source>
</evidence>
<evidence type="ECO:0000256" key="1">
    <source>
        <dbReference type="ARBA" id="ARBA00011073"/>
    </source>
</evidence>
<evidence type="ECO:0000256" key="3">
    <source>
        <dbReference type="ARBA" id="ARBA00022801"/>
    </source>
</evidence>
<dbReference type="PRINTS" id="PR00723">
    <property type="entry name" value="SUBTILISIN"/>
</dbReference>
<evidence type="ECO:0000313" key="11">
    <source>
        <dbReference type="EMBL" id="EAY11394.1"/>
    </source>
</evidence>
<keyword evidence="6" id="KW-0245">EGF-like domain</keyword>
<feature type="active site" description="Charge relay system" evidence="5 7">
    <location>
        <position position="252"/>
    </location>
</feature>
<dbReference type="EMBL" id="DS113320">
    <property type="protein sequence ID" value="EAY11394.1"/>
    <property type="molecule type" value="Genomic_DNA"/>
</dbReference>
<keyword evidence="2 7" id="KW-0645">Protease</keyword>
<keyword evidence="3 7" id="KW-0378">Hydrolase</keyword>
<dbReference type="InterPro" id="IPR015500">
    <property type="entry name" value="Peptidase_S8_subtilisin-rel"/>
</dbReference>
<dbReference type="PANTHER" id="PTHR43399">
    <property type="entry name" value="SUBTILISIN-RELATED"/>
    <property type="match status" value="1"/>
</dbReference>
<dbReference type="PANTHER" id="PTHR43399:SF4">
    <property type="entry name" value="CELL WALL-ASSOCIATED PROTEASE"/>
    <property type="match status" value="1"/>
</dbReference>
<dbReference type="Gene3D" id="2.10.25.10">
    <property type="entry name" value="Laminin"/>
    <property type="match status" value="1"/>
</dbReference>
<dbReference type="KEGG" id="tva:4769347"/>
<dbReference type="Gene3D" id="3.40.50.200">
    <property type="entry name" value="Peptidase S8/S53 domain"/>
    <property type="match status" value="1"/>
</dbReference>
<dbReference type="PROSITE" id="PS51892">
    <property type="entry name" value="SUBTILASE"/>
    <property type="match status" value="1"/>
</dbReference>
<name>A2E7K1_TRIV3</name>
<dbReference type="VEuPathDB" id="TrichDB:TVAG_379760"/>
<keyword evidence="6" id="KW-1015">Disulfide bond</keyword>
<evidence type="ECO:0000256" key="7">
    <source>
        <dbReference type="PROSITE-ProRule" id="PRU01240"/>
    </source>
</evidence>
<dbReference type="VEuPathDB" id="TrichDB:TVAGG3_0339850"/>
<dbReference type="PROSITE" id="PS00136">
    <property type="entry name" value="SUBTILASE_ASP"/>
    <property type="match status" value="1"/>
</dbReference>
<dbReference type="PROSITE" id="PS00022">
    <property type="entry name" value="EGF_1"/>
    <property type="match status" value="1"/>
</dbReference>
<dbReference type="InParanoid" id="A2E7K1"/>
<dbReference type="Gene3D" id="2.60.120.380">
    <property type="match status" value="1"/>
</dbReference>
<dbReference type="Pfam" id="PF00082">
    <property type="entry name" value="Peptidase_S8"/>
    <property type="match status" value="1"/>
</dbReference>
<feature type="disulfide bond" evidence="6">
    <location>
        <begin position="764"/>
        <end position="774"/>
    </location>
</feature>
<evidence type="ECO:0000256" key="6">
    <source>
        <dbReference type="PROSITE-ProRule" id="PRU00076"/>
    </source>
</evidence>
<evidence type="ECO:0000256" key="8">
    <source>
        <dbReference type="RuleBase" id="RU003355"/>
    </source>
</evidence>
<accession>A2E7K1</accession>
<dbReference type="InterPro" id="IPR034058">
    <property type="entry name" value="TagA/B/C/D_pept_dom"/>
</dbReference>
<reference evidence="11" key="1">
    <citation type="submission" date="2006-10" db="EMBL/GenBank/DDBJ databases">
        <authorList>
            <person name="Amadeo P."/>
            <person name="Zhao Q."/>
            <person name="Wortman J."/>
            <person name="Fraser-Liggett C."/>
            <person name="Carlton J."/>
        </authorList>
    </citation>
    <scope>NUCLEOTIDE SEQUENCE</scope>
    <source>
        <strain evidence="11">G3</strain>
    </source>
</reference>
<dbReference type="CDD" id="cd04842">
    <property type="entry name" value="Peptidases_S8_Kp43_protease"/>
    <property type="match status" value="1"/>
</dbReference>
<feature type="domain" description="EGF-like" evidence="10">
    <location>
        <begin position="760"/>
        <end position="792"/>
    </location>
</feature>
<evidence type="ECO:0000256" key="9">
    <source>
        <dbReference type="SAM" id="Phobius"/>
    </source>
</evidence>
<dbReference type="PROSITE" id="PS01186">
    <property type="entry name" value="EGF_2"/>
    <property type="match status" value="1"/>
</dbReference>
<sequence length="965" mass="107549">MNFEYSSPYLFYDGVYYSGRPKRFSLDNGVGGWFFIRIASLVSLSEIEVLNNDYQMHFSTENMVSKGWFHAFMNETQYNFLNSQQKYEIYPQEKPISKRSNSIDLKSEFLVQATENWHPTNNKTKSQHISKNIYVVSNLESLSILNNDYRVASYKPLVKREALNRYEVPVLLNGETQTPEPNGVPLGSRKLYNFGLDGTNQIINIVDSGIDEYHCFFYDSKYTISINSTNLKHRKVVRIDEWVDTQDAEDGHGTHVGASIAGYPDCEDCGIKLYSGVAKGAKLYVTDIGISSIKSDVSGNYDLDQTTQTMKQLDSGVSCNSWGYSAEVGQIEYSYNLEAEKNPEIAFVFAAGNSRDPLTVTVPSISKNVITVGLSSNAPSYSMEINEGNISLSDPQGLRIPLTQSSNTDYFKMTAGTPMTWLSNLSVVDYADDADFQGKIVKTSNNLDDISNSLERGAKAVISVTKNELKTQKSPVFFSSEDFNVDQGSILLESYSNKEFEVSYIESRGPASNGLLKPDVVAPGHPLKSARAGDPENQTRRECTIDTISRKQGTSMATPLIAGLCGIIRQYFVEGWYKDSKKNSAEKVVPSSALMKNVLVAAAYPIGSITPNFNAGFGIPVLSNVINPENPDIKMLFVDYMNVSSSEHYKTTIKVTKEGRLSIAMSYLDATLENYVAPLFADLDLFVIDPDGYVIVGNQFNSSATEQFSNTERVLIHAKPGNYEIHITSNEYTIQRSVHTSVFVSGFVDNSKSHALQFEKVTECISKCDNKGTCSKNGICQCSDGYYGYKCQQKAISINYNSGKNYTIPPREPTVMYFSSNALAFRSSISFTVNDYKKKPRDLICFSSKVPKGIASADQCFIAENETTMNFHGSIFSSAAKNVYIYVYQMSQQPATMYLAVSAPTGLVLFRDIIIPFLIVLIIIMIIIVAIVVYFRRRKTKIEEIAEKLDDNTKMNEDTQIAIDV</sequence>
<dbReference type="InterPro" id="IPR023828">
    <property type="entry name" value="Peptidase_S8_Ser-AS"/>
</dbReference>
<dbReference type="SUPFAM" id="SSF49785">
    <property type="entry name" value="Galactose-binding domain-like"/>
    <property type="match status" value="1"/>
</dbReference>
<dbReference type="InterPro" id="IPR036852">
    <property type="entry name" value="Peptidase_S8/S53_dom_sf"/>
</dbReference>
<dbReference type="InterPro" id="IPR000742">
    <property type="entry name" value="EGF"/>
</dbReference>
<dbReference type="RefSeq" id="XP_001323617.1">
    <property type="nucleotide sequence ID" value="XM_001323582.1"/>
</dbReference>